<gene>
    <name evidence="4" type="ORF">FYJ33_08110</name>
</gene>
<dbReference type="SUPFAM" id="SSF49764">
    <property type="entry name" value="HSP20-like chaperones"/>
    <property type="match status" value="1"/>
</dbReference>
<dbReference type="PANTHER" id="PTHR11527">
    <property type="entry name" value="HEAT-SHOCK PROTEIN 20 FAMILY MEMBER"/>
    <property type="match status" value="1"/>
</dbReference>
<evidence type="ECO:0000259" key="3">
    <source>
        <dbReference type="PROSITE" id="PS01031"/>
    </source>
</evidence>
<dbReference type="CDD" id="cd06471">
    <property type="entry name" value="ACD_LpsHSP_like"/>
    <property type="match status" value="1"/>
</dbReference>
<organism evidence="4 5">
    <name type="scientific">Inconstantimicrobium porci</name>
    <dbReference type="NCBI Taxonomy" id="2652291"/>
    <lineage>
        <taxon>Bacteria</taxon>
        <taxon>Bacillati</taxon>
        <taxon>Bacillota</taxon>
        <taxon>Clostridia</taxon>
        <taxon>Eubacteriales</taxon>
        <taxon>Clostridiaceae</taxon>
        <taxon>Inconstantimicrobium</taxon>
    </lineage>
</organism>
<evidence type="ECO:0000313" key="5">
    <source>
        <dbReference type="Proteomes" id="UP000460287"/>
    </source>
</evidence>
<comment type="caution">
    <text evidence="4">The sequence shown here is derived from an EMBL/GenBank/DDBJ whole genome shotgun (WGS) entry which is preliminary data.</text>
</comment>
<name>A0A7X2MYF3_9CLOT</name>
<protein>
    <submittedName>
        <fullName evidence="4">Hsp20/alpha crystallin family protein</fullName>
    </submittedName>
</protein>
<reference evidence="4 5" key="1">
    <citation type="submission" date="2019-08" db="EMBL/GenBank/DDBJ databases">
        <title>In-depth cultivation of the pig gut microbiome towards novel bacterial diversity and tailored functional studies.</title>
        <authorList>
            <person name="Wylensek D."/>
            <person name="Hitch T.C.A."/>
            <person name="Clavel T."/>
        </authorList>
    </citation>
    <scope>NUCLEOTIDE SEQUENCE [LARGE SCALE GENOMIC DNA]</scope>
    <source>
        <strain evidence="4 5">WCA-383-APC-5B</strain>
    </source>
</reference>
<dbReference type="EMBL" id="VULX01000010">
    <property type="protein sequence ID" value="MSR91377.1"/>
    <property type="molecule type" value="Genomic_DNA"/>
</dbReference>
<evidence type="ECO:0000313" key="4">
    <source>
        <dbReference type="EMBL" id="MSR91377.1"/>
    </source>
</evidence>
<dbReference type="InterPro" id="IPR031107">
    <property type="entry name" value="Small_HSP"/>
</dbReference>
<keyword evidence="5" id="KW-1185">Reference proteome</keyword>
<evidence type="ECO:0000256" key="1">
    <source>
        <dbReference type="PROSITE-ProRule" id="PRU00285"/>
    </source>
</evidence>
<accession>A0A7X2MYF3</accession>
<feature type="domain" description="SHSP" evidence="3">
    <location>
        <begin position="39"/>
        <end position="150"/>
    </location>
</feature>
<dbReference type="AlphaFoldDB" id="A0A7X2MYF3"/>
<dbReference type="Pfam" id="PF00011">
    <property type="entry name" value="HSP20"/>
    <property type="match status" value="1"/>
</dbReference>
<dbReference type="Proteomes" id="UP000460287">
    <property type="component" value="Unassembled WGS sequence"/>
</dbReference>
<evidence type="ECO:0000256" key="2">
    <source>
        <dbReference type="RuleBase" id="RU003616"/>
    </source>
</evidence>
<sequence>MFGVIPFRRRSYDIDAFENEFENFIDMFFNDGFMASYNNMNMNSYSPIDIKENEDNYAVRASLPGVNKEDISLEYKNNNLIISAQRNAEKNNDNSNYMMRQRCSQQFTRSFHIDNVDEANIRARFVNNELQVILPKKYKTQVNSNRIKIE</sequence>
<dbReference type="InterPro" id="IPR002068">
    <property type="entry name" value="A-crystallin/Hsp20_dom"/>
</dbReference>
<comment type="similarity">
    <text evidence="1 2">Belongs to the small heat shock protein (HSP20) family.</text>
</comment>
<dbReference type="InterPro" id="IPR008978">
    <property type="entry name" value="HSP20-like_chaperone"/>
</dbReference>
<dbReference type="PROSITE" id="PS01031">
    <property type="entry name" value="SHSP"/>
    <property type="match status" value="1"/>
</dbReference>
<dbReference type="Gene3D" id="2.60.40.790">
    <property type="match status" value="1"/>
</dbReference>
<proteinExistence type="inferred from homology"/>
<dbReference type="RefSeq" id="WP_154531270.1">
    <property type="nucleotide sequence ID" value="NZ_JAQXTV010000108.1"/>
</dbReference>